<dbReference type="InterPro" id="IPR002052">
    <property type="entry name" value="DNA_methylase_N6_adenine_CS"/>
</dbReference>
<proteinExistence type="predicted"/>
<keyword evidence="2 3" id="KW-0808">Transferase</keyword>
<accession>A0A9D1I5A1</accession>
<dbReference type="InterPro" id="IPR029063">
    <property type="entry name" value="SAM-dependent_MTases_sf"/>
</dbReference>
<keyword evidence="1 3" id="KW-0489">Methyltransferase</keyword>
<dbReference type="CDD" id="cd02440">
    <property type="entry name" value="AdoMet_MTases"/>
    <property type="match status" value="1"/>
</dbReference>
<sequence>MRIITGEYKGRRLYAPDNDDIRPTSDKVKEALFSMIAFDLEEAVCVDLFAGTGNLGLEALSRGAGKCYFCDNSKEALNIIRKNIAHCGAEHRSAVLPGDFRKGIGRIKEKADFIFADPPYDSGLYDKIFETVEETGLLKDDGLIIAEHWHTMEMADKICGFVKVKERKYGHIILSIYRHG</sequence>
<reference evidence="3" key="1">
    <citation type="submission" date="2020-10" db="EMBL/GenBank/DDBJ databases">
        <authorList>
            <person name="Gilroy R."/>
        </authorList>
    </citation>
    <scope>NUCLEOTIDE SEQUENCE</scope>
    <source>
        <strain evidence="3">11300</strain>
    </source>
</reference>
<reference evidence="3" key="2">
    <citation type="journal article" date="2021" name="PeerJ">
        <title>Extensive microbial diversity within the chicken gut microbiome revealed by metagenomics and culture.</title>
        <authorList>
            <person name="Gilroy R."/>
            <person name="Ravi A."/>
            <person name="Getino M."/>
            <person name="Pursley I."/>
            <person name="Horton D.L."/>
            <person name="Alikhan N.F."/>
            <person name="Baker D."/>
            <person name="Gharbi K."/>
            <person name="Hall N."/>
            <person name="Watson M."/>
            <person name="Adriaenssens E.M."/>
            <person name="Foster-Nyarko E."/>
            <person name="Jarju S."/>
            <person name="Secka A."/>
            <person name="Antonio M."/>
            <person name="Oren A."/>
            <person name="Chaudhuri R.R."/>
            <person name="La Ragione R."/>
            <person name="Hildebrand F."/>
            <person name="Pallen M.J."/>
        </authorList>
    </citation>
    <scope>NUCLEOTIDE SEQUENCE</scope>
    <source>
        <strain evidence="3">11300</strain>
    </source>
</reference>
<dbReference type="GO" id="GO:0003676">
    <property type="term" value="F:nucleic acid binding"/>
    <property type="evidence" value="ECO:0007669"/>
    <property type="project" value="InterPro"/>
</dbReference>
<gene>
    <name evidence="3" type="primary">rsmD</name>
    <name evidence="3" type="ORF">IAD16_09810</name>
</gene>
<dbReference type="AlphaFoldDB" id="A0A9D1I5A1"/>
<dbReference type="EMBL" id="DVMO01000151">
    <property type="protein sequence ID" value="HIU28651.1"/>
    <property type="molecule type" value="Genomic_DNA"/>
</dbReference>
<dbReference type="PIRSF" id="PIRSF004553">
    <property type="entry name" value="CHP00095"/>
    <property type="match status" value="1"/>
</dbReference>
<dbReference type="GO" id="GO:0052913">
    <property type="term" value="F:16S rRNA (guanine(966)-N(2))-methyltransferase activity"/>
    <property type="evidence" value="ECO:0007669"/>
    <property type="project" value="UniProtKB-EC"/>
</dbReference>
<dbReference type="PANTHER" id="PTHR43542:SF1">
    <property type="entry name" value="METHYLTRANSFERASE"/>
    <property type="match status" value="1"/>
</dbReference>
<evidence type="ECO:0000256" key="1">
    <source>
        <dbReference type="ARBA" id="ARBA00022603"/>
    </source>
</evidence>
<name>A0A9D1I5A1_9FIRM</name>
<dbReference type="SUPFAM" id="SSF53335">
    <property type="entry name" value="S-adenosyl-L-methionine-dependent methyltransferases"/>
    <property type="match status" value="1"/>
</dbReference>
<dbReference type="Proteomes" id="UP000824091">
    <property type="component" value="Unassembled WGS sequence"/>
</dbReference>
<dbReference type="InterPro" id="IPR004398">
    <property type="entry name" value="RNA_MeTrfase_RsmD"/>
</dbReference>
<organism evidence="3 4">
    <name type="scientific">Candidatus Fimisoma avicola</name>
    <dbReference type="NCBI Taxonomy" id="2840826"/>
    <lineage>
        <taxon>Bacteria</taxon>
        <taxon>Bacillati</taxon>
        <taxon>Bacillota</taxon>
        <taxon>Clostridia</taxon>
        <taxon>Eubacteriales</taxon>
        <taxon>Candidatus Fimisoma</taxon>
    </lineage>
</organism>
<dbReference type="Pfam" id="PF03602">
    <property type="entry name" value="Cons_hypoth95"/>
    <property type="match status" value="1"/>
</dbReference>
<evidence type="ECO:0000256" key="2">
    <source>
        <dbReference type="ARBA" id="ARBA00022679"/>
    </source>
</evidence>
<dbReference type="PROSITE" id="PS00092">
    <property type="entry name" value="N6_MTASE"/>
    <property type="match status" value="1"/>
</dbReference>
<evidence type="ECO:0000313" key="3">
    <source>
        <dbReference type="EMBL" id="HIU28651.1"/>
    </source>
</evidence>
<comment type="caution">
    <text evidence="3">The sequence shown here is derived from an EMBL/GenBank/DDBJ whole genome shotgun (WGS) entry which is preliminary data.</text>
</comment>
<dbReference type="NCBIfam" id="TIGR00095">
    <property type="entry name" value="16S rRNA (guanine(966)-N(2))-methyltransferase RsmD"/>
    <property type="match status" value="1"/>
</dbReference>
<evidence type="ECO:0000313" key="4">
    <source>
        <dbReference type="Proteomes" id="UP000824091"/>
    </source>
</evidence>
<protein>
    <submittedName>
        <fullName evidence="3">16S rRNA (Guanine(966)-N(2))-methyltransferase RsmD</fullName>
        <ecNumber evidence="3">2.1.1.171</ecNumber>
    </submittedName>
</protein>
<dbReference type="PANTHER" id="PTHR43542">
    <property type="entry name" value="METHYLTRANSFERASE"/>
    <property type="match status" value="1"/>
</dbReference>
<dbReference type="Gene3D" id="3.40.50.150">
    <property type="entry name" value="Vaccinia Virus protein VP39"/>
    <property type="match status" value="1"/>
</dbReference>
<dbReference type="EC" id="2.1.1.171" evidence="3"/>